<name>A0A1G5BHI5_9FLAO</name>
<dbReference type="RefSeq" id="WP_091140605.1">
    <property type="nucleotide sequence ID" value="NZ_FMVF01000002.1"/>
</dbReference>
<dbReference type="CDD" id="cd00093">
    <property type="entry name" value="HTH_XRE"/>
    <property type="match status" value="1"/>
</dbReference>
<dbReference type="AlphaFoldDB" id="A0A1G5BHI5"/>
<protein>
    <submittedName>
        <fullName evidence="2">Helix-turn-helix domain-containing protein</fullName>
    </submittedName>
</protein>
<dbReference type="InterPro" id="IPR001387">
    <property type="entry name" value="Cro/C1-type_HTH"/>
</dbReference>
<evidence type="ECO:0000313" key="2">
    <source>
        <dbReference type="EMBL" id="SCX89702.1"/>
    </source>
</evidence>
<dbReference type="PROSITE" id="PS50943">
    <property type="entry name" value="HTH_CROC1"/>
    <property type="match status" value="1"/>
</dbReference>
<proteinExistence type="predicted"/>
<evidence type="ECO:0000313" key="3">
    <source>
        <dbReference type="Proteomes" id="UP000199354"/>
    </source>
</evidence>
<feature type="domain" description="HTH cro/C1-type" evidence="1">
    <location>
        <begin position="5"/>
        <end position="59"/>
    </location>
</feature>
<evidence type="ECO:0000259" key="1">
    <source>
        <dbReference type="PROSITE" id="PS50943"/>
    </source>
</evidence>
<dbReference type="EMBL" id="FMVF01000002">
    <property type="protein sequence ID" value="SCX89702.1"/>
    <property type="molecule type" value="Genomic_DNA"/>
</dbReference>
<dbReference type="STRING" id="490189.SAMN02927903_00381"/>
<sequence length="121" mass="13729">MKTLLKEAREKKGLKTREVASVLKIDQALVSKFENGQRNPTQKQIGQLAELLDIDRDTLMVLWLKEKILRVIGDDPLGKKALQSAMEQFEPSAAKPDTESLQKLLDEMDALKHKFENLRGS</sequence>
<accession>A0A1G5BHI5</accession>
<dbReference type="Gene3D" id="1.10.260.40">
    <property type="entry name" value="lambda repressor-like DNA-binding domains"/>
    <property type="match status" value="1"/>
</dbReference>
<dbReference type="InterPro" id="IPR010982">
    <property type="entry name" value="Lambda_DNA-bd_dom_sf"/>
</dbReference>
<dbReference type="Proteomes" id="UP000199354">
    <property type="component" value="Unassembled WGS sequence"/>
</dbReference>
<dbReference type="SMART" id="SM00530">
    <property type="entry name" value="HTH_XRE"/>
    <property type="match status" value="1"/>
</dbReference>
<dbReference type="OrthoDB" id="9814400at2"/>
<dbReference type="GO" id="GO:0003677">
    <property type="term" value="F:DNA binding"/>
    <property type="evidence" value="ECO:0007669"/>
    <property type="project" value="InterPro"/>
</dbReference>
<keyword evidence="3" id="KW-1185">Reference proteome</keyword>
<reference evidence="2 3" key="1">
    <citation type="submission" date="2016-10" db="EMBL/GenBank/DDBJ databases">
        <authorList>
            <person name="de Groot N.N."/>
        </authorList>
    </citation>
    <scope>NUCLEOTIDE SEQUENCE [LARGE SCALE GENOMIC DNA]</scope>
    <source>
        <strain evidence="2 3">CGMCC 1.7031</strain>
    </source>
</reference>
<gene>
    <name evidence="2" type="ORF">SAMN02927903_00381</name>
</gene>
<dbReference type="Pfam" id="PF01381">
    <property type="entry name" value="HTH_3"/>
    <property type="match status" value="1"/>
</dbReference>
<dbReference type="SUPFAM" id="SSF47413">
    <property type="entry name" value="lambda repressor-like DNA-binding domains"/>
    <property type="match status" value="1"/>
</dbReference>
<organism evidence="2 3">
    <name type="scientific">Flavobacterium caeni</name>
    <dbReference type="NCBI Taxonomy" id="490189"/>
    <lineage>
        <taxon>Bacteria</taxon>
        <taxon>Pseudomonadati</taxon>
        <taxon>Bacteroidota</taxon>
        <taxon>Flavobacteriia</taxon>
        <taxon>Flavobacteriales</taxon>
        <taxon>Flavobacteriaceae</taxon>
        <taxon>Flavobacterium</taxon>
    </lineage>
</organism>